<dbReference type="InterPro" id="IPR054477">
    <property type="entry name" value="LTN1_E3_ligase_6th"/>
</dbReference>
<dbReference type="InterPro" id="IPR054476">
    <property type="entry name" value="Ltn1_N"/>
</dbReference>
<name>A0A3M7QM38_BRAPC</name>
<evidence type="ECO:0000256" key="16">
    <source>
        <dbReference type="RuleBase" id="RU367090"/>
    </source>
</evidence>
<evidence type="ECO:0000256" key="7">
    <source>
        <dbReference type="ARBA" id="ARBA00022490"/>
    </source>
</evidence>
<dbReference type="GO" id="GO:0005829">
    <property type="term" value="C:cytosol"/>
    <property type="evidence" value="ECO:0007669"/>
    <property type="project" value="UniProtKB-SubCell"/>
</dbReference>
<evidence type="ECO:0000256" key="1">
    <source>
        <dbReference type="ARBA" id="ARBA00000900"/>
    </source>
</evidence>
<dbReference type="GO" id="GO:0016567">
    <property type="term" value="P:protein ubiquitination"/>
    <property type="evidence" value="ECO:0007669"/>
    <property type="project" value="UniProtKB-UniPathway"/>
</dbReference>
<dbReference type="InterPro" id="IPR039804">
    <property type="entry name" value="RING-CH-C4HC3_LTN1"/>
</dbReference>
<evidence type="ECO:0000256" key="8">
    <source>
        <dbReference type="ARBA" id="ARBA00022679"/>
    </source>
</evidence>
<dbReference type="GO" id="GO:0072344">
    <property type="term" value="P:rescue of stalled ribosome"/>
    <property type="evidence" value="ECO:0007669"/>
    <property type="project" value="UniProtKB-UniRule"/>
</dbReference>
<evidence type="ECO:0000256" key="5">
    <source>
        <dbReference type="ARBA" id="ARBA00012483"/>
    </source>
</evidence>
<dbReference type="EMBL" id="REGN01005671">
    <property type="protein sequence ID" value="RNA12496.1"/>
    <property type="molecule type" value="Genomic_DNA"/>
</dbReference>
<dbReference type="InterPro" id="IPR001841">
    <property type="entry name" value="Znf_RING"/>
</dbReference>
<dbReference type="Proteomes" id="UP000276133">
    <property type="component" value="Unassembled WGS sequence"/>
</dbReference>
<dbReference type="Gene3D" id="3.30.40.10">
    <property type="entry name" value="Zinc/RING finger domain, C3HC4 (zinc finger)"/>
    <property type="match status" value="1"/>
</dbReference>
<dbReference type="FunFam" id="3.30.40.10:FF:000038">
    <property type="entry name" value="E3 ubiquitin-protein ligase listerin"/>
    <property type="match status" value="1"/>
</dbReference>
<evidence type="ECO:0000259" key="18">
    <source>
        <dbReference type="PROSITE" id="PS50089"/>
    </source>
</evidence>
<dbReference type="SUPFAM" id="SSF57850">
    <property type="entry name" value="RING/U-box"/>
    <property type="match status" value="1"/>
</dbReference>
<dbReference type="CDD" id="cd16491">
    <property type="entry name" value="RING-CH-C4HC3_LTN1"/>
    <property type="match status" value="1"/>
</dbReference>
<keyword evidence="7" id="KW-0963">Cytoplasm</keyword>
<evidence type="ECO:0000256" key="2">
    <source>
        <dbReference type="ARBA" id="ARBA00004514"/>
    </source>
</evidence>
<dbReference type="Pfam" id="PF22999">
    <property type="entry name" value="LTN1_E3_ligase_6th"/>
    <property type="match status" value="1"/>
</dbReference>
<comment type="caution">
    <text evidence="19">The sequence shown here is derived from an EMBL/GenBank/DDBJ whole genome shotgun (WGS) entry which is preliminary data.</text>
</comment>
<dbReference type="InterPro" id="IPR039795">
    <property type="entry name" value="LTN1/Rkr1"/>
</dbReference>
<comment type="subcellular location">
    <subcellularLocation>
        <location evidence="2">Cytoplasm</location>
        <location evidence="2">Cytosol</location>
    </subcellularLocation>
</comment>
<organism evidence="19 20">
    <name type="scientific">Brachionus plicatilis</name>
    <name type="common">Marine rotifer</name>
    <name type="synonym">Brachionus muelleri</name>
    <dbReference type="NCBI Taxonomy" id="10195"/>
    <lineage>
        <taxon>Eukaryota</taxon>
        <taxon>Metazoa</taxon>
        <taxon>Spiralia</taxon>
        <taxon>Gnathifera</taxon>
        <taxon>Rotifera</taxon>
        <taxon>Eurotatoria</taxon>
        <taxon>Monogononta</taxon>
        <taxon>Pseudotrocha</taxon>
        <taxon>Ploima</taxon>
        <taxon>Brachionidae</taxon>
        <taxon>Brachionus</taxon>
    </lineage>
</organism>
<evidence type="ECO:0000256" key="3">
    <source>
        <dbReference type="ARBA" id="ARBA00004906"/>
    </source>
</evidence>
<dbReference type="OrthoDB" id="6108at2759"/>
<evidence type="ECO:0000256" key="15">
    <source>
        <dbReference type="PROSITE-ProRule" id="PRU00175"/>
    </source>
</evidence>
<keyword evidence="13 16" id="KW-0862">Zinc</keyword>
<gene>
    <name evidence="19" type="ORF">BpHYR1_046095</name>
</gene>
<sequence>MGKKQGEAARVKGNAKPSSSAKAAEMLTKVPNYSFGSDMPLIGKGTFLEESFDSNVDPDFRMLLRKLTKKDNLTKSKTLEELKNLIDTKTQEDCINIVSYWAKSFTKLSIENDRKIRELCQQTHEKLCAKVNKHLAPHIKTIMPFWLIAQCDSHLTAARIAESSFKSMFNEQKQPEVIYFCRDEIMSTIQDFLLVQSPKTLSDMKNTSEDEAVQKYENVLAMVMRAFGLYLKYLFTENSKVYQSFNWASLEKILLEPKFFKYSKDSNQKTRANFFYLSSNVINFILLNKNLVAQEQNEDFTFRKNLRAKLIPLVFYALDEDNELSCQFIWKSIVECLTCSDLLEPTNIWSLINVKKAFIPKLISLLRNHGNGSANSLNIETIYPCLSHLLKHLRKIFDSADEKFSFYREFLAKINDLVGREFSSVPKIRFANVNTTRSTAINAYFESVSVILDDIQTDQGVVFFEEILNQVTKTYEAYLKSPIQTIGFEQCFNKFLQKIDCLPSEKFKSDLNELLITLLKSDQNLDKQFSILRNYLATDLKNSQLLNKIFQFYLDKIEDCLPIINYLVRDFYDSKFLDLIIHNEPESGSVEKYLEKLFSNNSNLVQKTIFYCQICIKQNQQQTLNNQLDKLIFTADRSQESIDIFMQELIDDILKNKICQQLCELFIKWIKSSEKIKNFVHEFLLKNLEINSVVISELNSILKDKQFTLSLLEIIYDYLKNTRTLSDQIVVLNLDLLDQELPEKLNLLWNMLVEYFRFKLKENLNCDNVNNIINKLINLLISENSLDQFRELILIKLNDGDDLIVKIVEQIQIQIQTCKDSEFVKNFSQSISLADKLKFEKILFDLLNNSDLISKLYLDNRYNYLFTELYSQLIIHKKPDPEWLSDSNLNKITFSLSQFNFALSQETNFLHHDWYHLILSSILIDKFYTGTKNVCLFRSELHSLFFEKNFIYSLVENLTDSDDFVANNFQPSTIISDLNKFSLLLTYLIDLKYDKKIESVVKNFMVKLSQTYPDEEESIKLFLMDVPFAKQSIMDNLEFLVDNIDHYYYLFESVLQQLVLKLEELTHALDILNKDQHVSLLEFNLNKFSFILNILSKYVTIYFDFLKEKNDSKLDVIFKSEKTIVFMQTKLSDYMKRVLDFFIKLKESINKNLDVLVQNLSLEQLGSGYFFYFNYSTEPQTRLNWEELNFGIKLNSFLGLFFDESCELSSHLNNQQWDFLLCYSSAMSHRLKSPLTQNKDKLYLNLASVKFYQYLHQMIEYLNFRLSDSQIRTDWREFFSKEILDPVLIIFTNLAQSCELDFTGNILLNTISNLMGEMSYDRLLNHELEPKFNVMDLDVSFSDKIKTIFNYFVPFLKYKIAPIQLGAYKVLRVFMLNIDSYFTDENSTQIVESLPFVFKETFFQLTDLFSDLKKSFEFEHSILSNEENLTAQTNNHIMSFLLINKLVLDMFSSNNLQFKSKLATDLRELNFSDYLMNCLFRLMEKNGSEKFTKSDEDPIILEDVRNFFDNKSVELFACRLYKQALKMCPAMIRDWWNMQPKRVSDQVDKFTAKYVSPILIEEEIRQINRSANMFNSESESEEESSIKIKGMTSTREVVSTYKMKELSMDLLIQLPVNYPLGVVSVSSAKRLGVSENEWRNWLLQLTTYLTHQNGSIIQGLQIWKRNVDKKFAGVEECTICYSVIHGTNYQLPKMKCRTCKHMFHSVCLYKWFESSSKSSCPLCRNLF</sequence>
<accession>A0A3M7QM38</accession>
<comment type="subunit">
    <text evidence="16">Component of the ribosome quality control complex (RQC).</text>
</comment>
<evidence type="ECO:0000256" key="13">
    <source>
        <dbReference type="ARBA" id="ARBA00022833"/>
    </source>
</evidence>
<comment type="catalytic activity">
    <reaction evidence="1 16">
        <text>S-ubiquitinyl-[E2 ubiquitin-conjugating enzyme]-L-cysteine + [acceptor protein]-L-lysine = [E2 ubiquitin-conjugating enzyme]-L-cysteine + N(6)-ubiquitinyl-[acceptor protein]-L-lysine.</text>
        <dbReference type="EC" id="2.3.2.27"/>
    </reaction>
</comment>
<dbReference type="GO" id="GO:1990116">
    <property type="term" value="P:ribosome-associated ubiquitin-dependent protein catabolic process"/>
    <property type="evidence" value="ECO:0007669"/>
    <property type="project" value="UniProtKB-UniRule"/>
</dbReference>
<proteinExistence type="inferred from homology"/>
<dbReference type="GO" id="GO:0008270">
    <property type="term" value="F:zinc ion binding"/>
    <property type="evidence" value="ECO:0007669"/>
    <property type="project" value="UniProtKB-KW"/>
</dbReference>
<reference evidence="19 20" key="1">
    <citation type="journal article" date="2018" name="Sci. Rep.">
        <title>Genomic signatures of local adaptation to the degree of environmental predictability in rotifers.</title>
        <authorList>
            <person name="Franch-Gras L."/>
            <person name="Hahn C."/>
            <person name="Garcia-Roger E.M."/>
            <person name="Carmona M.J."/>
            <person name="Serra M."/>
            <person name="Gomez A."/>
        </authorList>
    </citation>
    <scope>NUCLEOTIDE SEQUENCE [LARGE SCALE GENOMIC DNA]</scope>
    <source>
        <strain evidence="19">HYR1</strain>
    </source>
</reference>
<dbReference type="GO" id="GO:1990112">
    <property type="term" value="C:RQC complex"/>
    <property type="evidence" value="ECO:0007669"/>
    <property type="project" value="UniProtKB-UniRule"/>
</dbReference>
<dbReference type="PANTHER" id="PTHR12389">
    <property type="entry name" value="ZINC FINGER PROTEIN 294"/>
    <property type="match status" value="1"/>
</dbReference>
<keyword evidence="20" id="KW-1185">Reference proteome</keyword>
<evidence type="ECO:0000256" key="14">
    <source>
        <dbReference type="ARBA" id="ARBA00032366"/>
    </source>
</evidence>
<dbReference type="PROSITE" id="PS50089">
    <property type="entry name" value="ZF_RING_2"/>
    <property type="match status" value="1"/>
</dbReference>
<evidence type="ECO:0000256" key="6">
    <source>
        <dbReference type="ARBA" id="ARBA00017157"/>
    </source>
</evidence>
<dbReference type="PANTHER" id="PTHR12389:SF0">
    <property type="entry name" value="E3 UBIQUITIN-PROTEIN LIGASE LISTERIN"/>
    <property type="match status" value="1"/>
</dbReference>
<dbReference type="EC" id="2.3.2.27" evidence="5 16"/>
<comment type="function">
    <text evidence="16">E3 ubiquitin-protein ligase. Component of the ribosome quality control complex (RQC), a ribosome-associated complex that mediates ubiquitination and extraction of incompletely synthesized nascent chains for proteasomal degradation.</text>
</comment>
<dbReference type="STRING" id="10195.A0A3M7QM38"/>
<feature type="compositionally biased region" description="Basic and acidic residues" evidence="17">
    <location>
        <begin position="1"/>
        <end position="10"/>
    </location>
</feature>
<dbReference type="UniPathway" id="UPA00143"/>
<evidence type="ECO:0000256" key="12">
    <source>
        <dbReference type="ARBA" id="ARBA00022786"/>
    </source>
</evidence>
<evidence type="ECO:0000256" key="17">
    <source>
        <dbReference type="SAM" id="MobiDB-lite"/>
    </source>
</evidence>
<evidence type="ECO:0000256" key="11">
    <source>
        <dbReference type="ARBA" id="ARBA00022771"/>
    </source>
</evidence>
<keyword evidence="9 16" id="KW-0479">Metal-binding</keyword>
<keyword evidence="8 16" id="KW-0808">Transferase</keyword>
<evidence type="ECO:0000256" key="4">
    <source>
        <dbReference type="ARBA" id="ARBA00007997"/>
    </source>
</evidence>
<dbReference type="SMART" id="SM00184">
    <property type="entry name" value="RING"/>
    <property type="match status" value="1"/>
</dbReference>
<keyword evidence="10" id="KW-0677">Repeat</keyword>
<evidence type="ECO:0000313" key="19">
    <source>
        <dbReference type="EMBL" id="RNA12496.1"/>
    </source>
</evidence>
<dbReference type="GO" id="GO:0043023">
    <property type="term" value="F:ribosomal large subunit binding"/>
    <property type="evidence" value="ECO:0007669"/>
    <property type="project" value="TreeGrafter"/>
</dbReference>
<dbReference type="InterPro" id="IPR054478">
    <property type="entry name" value="LTN1_UBC"/>
</dbReference>
<dbReference type="Pfam" id="PF23009">
    <property type="entry name" value="UBC_like"/>
    <property type="match status" value="1"/>
</dbReference>
<protein>
    <recommendedName>
        <fullName evidence="6 16">E3 ubiquitin-protein ligase listerin</fullName>
        <ecNumber evidence="5 16">2.3.2.27</ecNumber>
    </recommendedName>
    <alternativeName>
        <fullName evidence="14 16">RING-type E3 ubiquitin transferase listerin</fullName>
    </alternativeName>
</protein>
<keyword evidence="19" id="KW-0436">Ligase</keyword>
<dbReference type="Pfam" id="PF22958">
    <property type="entry name" value="Ltn1_1st"/>
    <property type="match status" value="1"/>
</dbReference>
<evidence type="ECO:0000313" key="20">
    <source>
        <dbReference type="Proteomes" id="UP000276133"/>
    </source>
</evidence>
<dbReference type="GO" id="GO:0061630">
    <property type="term" value="F:ubiquitin protein ligase activity"/>
    <property type="evidence" value="ECO:0007669"/>
    <property type="project" value="UniProtKB-UniRule"/>
</dbReference>
<evidence type="ECO:0000256" key="9">
    <source>
        <dbReference type="ARBA" id="ARBA00022723"/>
    </source>
</evidence>
<dbReference type="Pfam" id="PF13639">
    <property type="entry name" value="zf-RING_2"/>
    <property type="match status" value="1"/>
</dbReference>
<feature type="region of interest" description="Disordered" evidence="17">
    <location>
        <begin position="1"/>
        <end position="22"/>
    </location>
</feature>
<feature type="domain" description="RING-type" evidence="18">
    <location>
        <begin position="1677"/>
        <end position="1724"/>
    </location>
</feature>
<dbReference type="InterPro" id="IPR013083">
    <property type="entry name" value="Znf_RING/FYVE/PHD"/>
</dbReference>
<comment type="similarity">
    <text evidence="4 16">Belongs to the LTN1 family.</text>
</comment>
<evidence type="ECO:0000256" key="10">
    <source>
        <dbReference type="ARBA" id="ARBA00022737"/>
    </source>
</evidence>
<dbReference type="GO" id="GO:0016874">
    <property type="term" value="F:ligase activity"/>
    <property type="evidence" value="ECO:0007669"/>
    <property type="project" value="UniProtKB-KW"/>
</dbReference>
<keyword evidence="11 15" id="KW-0863">Zinc-finger</keyword>
<keyword evidence="12 16" id="KW-0833">Ubl conjugation pathway</keyword>
<comment type="pathway">
    <text evidence="3 16">Protein modification; protein ubiquitination.</text>
</comment>